<comment type="caution">
    <text evidence="2">The sequence shown here is derived from an EMBL/GenBank/DDBJ whole genome shotgun (WGS) entry which is preliminary data.</text>
</comment>
<organism evidence="2 3">
    <name type="scientific">Metamycoplasma subdolum</name>
    <dbReference type="NCBI Taxonomy" id="92407"/>
    <lineage>
        <taxon>Bacteria</taxon>
        <taxon>Bacillati</taxon>
        <taxon>Mycoplasmatota</taxon>
        <taxon>Mycoplasmoidales</taxon>
        <taxon>Metamycoplasmataceae</taxon>
        <taxon>Metamycoplasma</taxon>
    </lineage>
</organism>
<dbReference type="RefSeq" id="WP_121940946.1">
    <property type="nucleotide sequence ID" value="NZ_CP137846.1"/>
</dbReference>
<name>A0A3M0A4Y7_9BACT</name>
<dbReference type="AlphaFoldDB" id="A0A3M0A4Y7"/>
<dbReference type="Proteomes" id="UP000267246">
    <property type="component" value="Unassembled WGS sequence"/>
</dbReference>
<dbReference type="EMBL" id="REFI01000009">
    <property type="protein sequence ID" value="RMA77535.1"/>
    <property type="molecule type" value="Genomic_DNA"/>
</dbReference>
<gene>
    <name evidence="2" type="ORF">JN00_0495</name>
</gene>
<evidence type="ECO:0000256" key="1">
    <source>
        <dbReference type="SAM" id="Coils"/>
    </source>
</evidence>
<evidence type="ECO:0008006" key="4">
    <source>
        <dbReference type="Google" id="ProtNLM"/>
    </source>
</evidence>
<protein>
    <recommendedName>
        <fullName evidence="4">Cell division protein FtsA</fullName>
    </recommendedName>
</protein>
<keyword evidence="1" id="KW-0175">Coiled coil</keyword>
<accession>A0A3M0A4Y7</accession>
<keyword evidence="3" id="KW-1185">Reference proteome</keyword>
<reference evidence="2 3" key="1">
    <citation type="submission" date="2018-10" db="EMBL/GenBank/DDBJ databases">
        <title>Genomic Encyclopedia of Archaeal and Bacterial Type Strains, Phase II (KMG-II): from individual species to whole genera.</title>
        <authorList>
            <person name="Goeker M."/>
        </authorList>
    </citation>
    <scope>NUCLEOTIDE SEQUENCE [LARGE SCALE GENOMIC DNA]</scope>
    <source>
        <strain evidence="2 3">ATCC 29870</strain>
    </source>
</reference>
<sequence>MLKTVVTVLKVEDRKITIEACEKHDFRVFKIFEKSDSFTSFVDLRTKRFILDSIKELEKKVEAKIKDIFILVSSSTNTLKVETLSYKMPLKNEAYEAYEAQNDLNNLLNESLEKLEQKLIKKQIISTRIEDNNLIQNLSLVTLEKTFFDDLVKTLKEVKVNIAQIRLLDDFKISKVNEKSAISFIKLDNFKLTFSLFANKNLIKVETIDLGLNNLIEQISETFDLSFKMSWNLLNLYFTQNESFASNVLVNKFQFETLVKKFFENVEQKYLALIYKNQLTNLAIKPYLVGEKNLTFSFKKLVSSFNEFNVLSNSKSYLVSDEINALVEELSQNVVKKDEQTLTLESFQIASKLILQTKRIKHKKLALFL</sequence>
<feature type="coiled-coil region" evidence="1">
    <location>
        <begin position="98"/>
        <end position="125"/>
    </location>
</feature>
<proteinExistence type="predicted"/>
<evidence type="ECO:0000313" key="2">
    <source>
        <dbReference type="EMBL" id="RMA77535.1"/>
    </source>
</evidence>
<evidence type="ECO:0000313" key="3">
    <source>
        <dbReference type="Proteomes" id="UP000267246"/>
    </source>
</evidence>